<name>A0AAN6Q2P8_9PEZI</name>
<evidence type="ECO:0000313" key="1">
    <source>
        <dbReference type="EMBL" id="KAK4100640.1"/>
    </source>
</evidence>
<comment type="caution">
    <text evidence="1">The sequence shown here is derived from an EMBL/GenBank/DDBJ whole genome shotgun (WGS) entry which is preliminary data.</text>
</comment>
<dbReference type="Proteomes" id="UP001305647">
    <property type="component" value="Unassembled WGS sequence"/>
</dbReference>
<dbReference type="AlphaFoldDB" id="A0AAN6Q2P8"/>
<sequence length="148" mass="16347">MSWGLEPSLGLWLHLQNSHAGPGNDLRLSVLPSLQLPYPCVVEVCVSPQRSRVCPRARRRSTLSGLAGSLCLFQDDNSENSPYCSPFPLLARRTRRADVTTRDYRSQARRGSIGRNNKVSRMTTSLTAFVSSRLAGCICASQARGRIK</sequence>
<evidence type="ECO:0000313" key="2">
    <source>
        <dbReference type="Proteomes" id="UP001305647"/>
    </source>
</evidence>
<reference evidence="1" key="1">
    <citation type="journal article" date="2023" name="Mol. Phylogenet. Evol.">
        <title>Genome-scale phylogeny and comparative genomics of the fungal order Sordariales.</title>
        <authorList>
            <person name="Hensen N."/>
            <person name="Bonometti L."/>
            <person name="Westerberg I."/>
            <person name="Brannstrom I.O."/>
            <person name="Guillou S."/>
            <person name="Cros-Aarteil S."/>
            <person name="Calhoun S."/>
            <person name="Haridas S."/>
            <person name="Kuo A."/>
            <person name="Mondo S."/>
            <person name="Pangilinan J."/>
            <person name="Riley R."/>
            <person name="LaButti K."/>
            <person name="Andreopoulos B."/>
            <person name="Lipzen A."/>
            <person name="Chen C."/>
            <person name="Yan M."/>
            <person name="Daum C."/>
            <person name="Ng V."/>
            <person name="Clum A."/>
            <person name="Steindorff A."/>
            <person name="Ohm R.A."/>
            <person name="Martin F."/>
            <person name="Silar P."/>
            <person name="Natvig D.O."/>
            <person name="Lalanne C."/>
            <person name="Gautier V."/>
            <person name="Ament-Velasquez S.L."/>
            <person name="Kruys A."/>
            <person name="Hutchinson M.I."/>
            <person name="Powell A.J."/>
            <person name="Barry K."/>
            <person name="Miller A.N."/>
            <person name="Grigoriev I.V."/>
            <person name="Debuchy R."/>
            <person name="Gladieux P."/>
            <person name="Hiltunen Thoren M."/>
            <person name="Johannesson H."/>
        </authorList>
    </citation>
    <scope>NUCLEOTIDE SEQUENCE</scope>
    <source>
        <strain evidence="1">CBS 757.83</strain>
    </source>
</reference>
<gene>
    <name evidence="1" type="ORF">N658DRAFT_91756</name>
</gene>
<reference evidence="1" key="2">
    <citation type="submission" date="2023-05" db="EMBL/GenBank/DDBJ databases">
        <authorList>
            <consortium name="Lawrence Berkeley National Laboratory"/>
            <person name="Steindorff A."/>
            <person name="Hensen N."/>
            <person name="Bonometti L."/>
            <person name="Westerberg I."/>
            <person name="Brannstrom I.O."/>
            <person name="Guillou S."/>
            <person name="Cros-Aarteil S."/>
            <person name="Calhoun S."/>
            <person name="Haridas S."/>
            <person name="Kuo A."/>
            <person name="Mondo S."/>
            <person name="Pangilinan J."/>
            <person name="Riley R."/>
            <person name="Labutti K."/>
            <person name="Andreopoulos B."/>
            <person name="Lipzen A."/>
            <person name="Chen C."/>
            <person name="Yanf M."/>
            <person name="Daum C."/>
            <person name="Ng V."/>
            <person name="Clum A."/>
            <person name="Ohm R."/>
            <person name="Martin F."/>
            <person name="Silar P."/>
            <person name="Natvig D."/>
            <person name="Lalanne C."/>
            <person name="Gautier V."/>
            <person name="Ament-Velasquez S.L."/>
            <person name="Kruys A."/>
            <person name="Hutchinson M.I."/>
            <person name="Powell A.J."/>
            <person name="Barry K."/>
            <person name="Miller A.N."/>
            <person name="Grigoriev I.V."/>
            <person name="Debuchy R."/>
            <person name="Gladieux P."/>
            <person name="Thoren M.H."/>
            <person name="Johannesson H."/>
        </authorList>
    </citation>
    <scope>NUCLEOTIDE SEQUENCE</scope>
    <source>
        <strain evidence="1">CBS 757.83</strain>
    </source>
</reference>
<proteinExistence type="predicted"/>
<accession>A0AAN6Q2P8</accession>
<protein>
    <submittedName>
        <fullName evidence="1">Uncharacterized protein</fullName>
    </submittedName>
</protein>
<dbReference type="EMBL" id="MU863639">
    <property type="protein sequence ID" value="KAK4100640.1"/>
    <property type="molecule type" value="Genomic_DNA"/>
</dbReference>
<organism evidence="1 2">
    <name type="scientific">Parathielavia hyrcaniae</name>
    <dbReference type="NCBI Taxonomy" id="113614"/>
    <lineage>
        <taxon>Eukaryota</taxon>
        <taxon>Fungi</taxon>
        <taxon>Dikarya</taxon>
        <taxon>Ascomycota</taxon>
        <taxon>Pezizomycotina</taxon>
        <taxon>Sordariomycetes</taxon>
        <taxon>Sordariomycetidae</taxon>
        <taxon>Sordariales</taxon>
        <taxon>Chaetomiaceae</taxon>
        <taxon>Parathielavia</taxon>
    </lineage>
</organism>
<keyword evidence="2" id="KW-1185">Reference proteome</keyword>